<dbReference type="SUPFAM" id="SSF56300">
    <property type="entry name" value="Metallo-dependent phosphatases"/>
    <property type="match status" value="1"/>
</dbReference>
<dbReference type="EMBL" id="HBKN01047329">
    <property type="protein sequence ID" value="CAE2337274.1"/>
    <property type="molecule type" value="Transcribed_RNA"/>
</dbReference>
<dbReference type="PANTHER" id="PTHR33987">
    <property type="entry name" value="CALCINEURIN-LIKE METALLO-PHOSPHOESTERASE SUPERFAMILY PROTEIN"/>
    <property type="match status" value="1"/>
</dbReference>
<evidence type="ECO:0000259" key="2">
    <source>
        <dbReference type="Pfam" id="PF09423"/>
    </source>
</evidence>
<feature type="signal peptide" evidence="1">
    <location>
        <begin position="1"/>
        <end position="27"/>
    </location>
</feature>
<feature type="domain" description="PhoD-like phosphatase metallophosphatase" evidence="2">
    <location>
        <begin position="116"/>
        <end position="294"/>
    </location>
</feature>
<dbReference type="PROSITE" id="PS51257">
    <property type="entry name" value="PROKAR_LIPOPROTEIN"/>
    <property type="match status" value="1"/>
</dbReference>
<dbReference type="Pfam" id="PF09423">
    <property type="entry name" value="PhoD"/>
    <property type="match status" value="1"/>
</dbReference>
<gene>
    <name evidence="3" type="ORF">GTHE00462_LOCUS36937</name>
</gene>
<protein>
    <recommendedName>
        <fullName evidence="2">PhoD-like phosphatase metallophosphatase domain-containing protein</fullName>
    </recommendedName>
</protein>
<dbReference type="InterPro" id="IPR038607">
    <property type="entry name" value="PhoD-like_sf"/>
</dbReference>
<dbReference type="PANTHER" id="PTHR33987:SF1">
    <property type="entry name" value="CALCINEURIN-LIKE METALLO-PHOSPHOESTERASE SUPERFAMILY PROTEIN"/>
    <property type="match status" value="1"/>
</dbReference>
<dbReference type="AlphaFoldDB" id="A0A7S4UJ79"/>
<dbReference type="InterPro" id="IPR029052">
    <property type="entry name" value="Metallo-depent_PP-like"/>
</dbReference>
<dbReference type="Gene3D" id="3.60.21.70">
    <property type="entry name" value="PhoD-like phosphatase"/>
    <property type="match status" value="1"/>
</dbReference>
<sequence length="338" mass="37849">MCCDRPPTRLFLLSLAAYASLLSSCAAHAPDNDFEDVKLSKLAFGSCSKPFWPQPLWGAIREQAPQVWLWTGDAVYLGGDQPDDLKTAYRSQLEREDYRQFLSTGVIVEGVYDDHDYGKNDAGKFLRDREGSQQAFLDFIGVDRHSARRRRQGLYSSHNFGNSTDVVKVILLDTRYHRDSHFIPSIGSFKIPFSALVAAFTRWLCGTLGLGLDHGGDILGEEQWLWLEDELKNSRAAVHILVSSIQVLTSNNLVESWKHFPRSKRKLLELILRYRPSNLVILSGDVHFAELSGRPAVEVTSSGMTHTCATVWSEFLARPFSPLIHPRSLSGGDEPVAG</sequence>
<proteinExistence type="predicted"/>
<organism evidence="3">
    <name type="scientific">Guillardia theta</name>
    <name type="common">Cryptophyte</name>
    <name type="synonym">Cryptomonas phi</name>
    <dbReference type="NCBI Taxonomy" id="55529"/>
    <lineage>
        <taxon>Eukaryota</taxon>
        <taxon>Cryptophyceae</taxon>
        <taxon>Pyrenomonadales</taxon>
        <taxon>Geminigeraceae</taxon>
        <taxon>Guillardia</taxon>
    </lineage>
</organism>
<evidence type="ECO:0000256" key="1">
    <source>
        <dbReference type="SAM" id="SignalP"/>
    </source>
</evidence>
<accession>A0A7S4UJ79</accession>
<reference evidence="3" key="1">
    <citation type="submission" date="2021-01" db="EMBL/GenBank/DDBJ databases">
        <authorList>
            <person name="Corre E."/>
            <person name="Pelletier E."/>
            <person name="Niang G."/>
            <person name="Scheremetjew M."/>
            <person name="Finn R."/>
            <person name="Kale V."/>
            <person name="Holt S."/>
            <person name="Cochrane G."/>
            <person name="Meng A."/>
            <person name="Brown T."/>
            <person name="Cohen L."/>
        </authorList>
    </citation>
    <scope>NUCLEOTIDE SEQUENCE</scope>
    <source>
        <strain evidence="3">CCMP 2712</strain>
    </source>
</reference>
<dbReference type="CDD" id="cd07389">
    <property type="entry name" value="MPP_PhoD"/>
    <property type="match status" value="1"/>
</dbReference>
<feature type="chain" id="PRO_5030935220" description="PhoD-like phosphatase metallophosphatase domain-containing protein" evidence="1">
    <location>
        <begin position="28"/>
        <end position="338"/>
    </location>
</feature>
<dbReference type="InterPro" id="IPR018946">
    <property type="entry name" value="PhoD-like_MPP"/>
</dbReference>
<name>A0A7S4UJ79_GUITH</name>
<evidence type="ECO:0000313" key="3">
    <source>
        <dbReference type="EMBL" id="CAE2337274.1"/>
    </source>
</evidence>
<keyword evidence="1" id="KW-0732">Signal</keyword>